<dbReference type="EMBL" id="CGBR01000011">
    <property type="protein sequence ID" value="CFQ61870.1"/>
    <property type="molecule type" value="Genomic_DNA"/>
</dbReference>
<proteinExistence type="predicted"/>
<keyword evidence="1" id="KW-1133">Transmembrane helix</keyword>
<feature type="transmembrane region" description="Helical" evidence="1">
    <location>
        <begin position="38"/>
        <end position="56"/>
    </location>
</feature>
<reference evidence="4 5" key="1">
    <citation type="submission" date="2015-03" db="EMBL/GenBank/DDBJ databases">
        <authorList>
            <consortium name="Pathogen Informatics"/>
            <person name="Murphy D."/>
        </authorList>
    </citation>
    <scope>NUCLEOTIDE SEQUENCE [LARGE SCALE GENOMIC DNA]</scope>
    <source>
        <strain evidence="4 5">IP05342</strain>
    </source>
</reference>
<accession>A0A0H5IW39</accession>
<keyword evidence="1" id="KW-0812">Transmembrane</keyword>
<protein>
    <submittedName>
        <fullName evidence="3">Membrane protein</fullName>
    </submittedName>
</protein>
<dbReference type="AlphaFoldDB" id="A0A0H5IW39"/>
<evidence type="ECO:0000313" key="5">
    <source>
        <dbReference type="Proteomes" id="UP000041601"/>
    </source>
</evidence>
<feature type="transmembrane region" description="Helical" evidence="1">
    <location>
        <begin position="172"/>
        <end position="190"/>
    </location>
</feature>
<keyword evidence="5" id="KW-1185">Reference proteome</keyword>
<dbReference type="EMBL" id="CPXJ01000004">
    <property type="protein sequence ID" value="CND13178.1"/>
    <property type="molecule type" value="Genomic_DNA"/>
</dbReference>
<dbReference type="Gene3D" id="1.20.144.10">
    <property type="entry name" value="Phosphatidic acid phosphatase type 2/haloperoxidase"/>
    <property type="match status" value="1"/>
</dbReference>
<organism evidence="3 6">
    <name type="scientific">Yersinia enterocolitica</name>
    <dbReference type="NCBI Taxonomy" id="630"/>
    <lineage>
        <taxon>Bacteria</taxon>
        <taxon>Pseudomonadati</taxon>
        <taxon>Pseudomonadota</taxon>
        <taxon>Gammaproteobacteria</taxon>
        <taxon>Enterobacterales</taxon>
        <taxon>Yersiniaceae</taxon>
        <taxon>Yersinia</taxon>
    </lineage>
</organism>
<feature type="domain" description="Phosphatidic acid phosphatase type 2/haloperoxidase" evidence="2">
    <location>
        <begin position="122"/>
        <end position="245"/>
    </location>
</feature>
<dbReference type="Proteomes" id="UP000048841">
    <property type="component" value="Unassembled WGS sequence"/>
</dbReference>
<dbReference type="Proteomes" id="UP000041601">
    <property type="component" value="Unassembled WGS sequence"/>
</dbReference>
<name>A0A0H5IW39_YEREN</name>
<sequence>MKINKPASQSSVMTSILNNTSTALTIRTNSLYSLPLSFYFWQVFALVISGLLFLWLSRDEQLDWLISNYWFDPASQHFPWKNNYWLDLLNHRLLKITIISVAVVTLLWGLYRRNKRVVTTMLLFGIGPLVIGVLKATSAHSCPWDLVEYGGKSLSYVLMGTAPVGAGPGHCFPGGHASSGFAVMALFFLFYPERPRWALLCWFAGATLGMLMGFGQIMRGAHFLTHNLWAGWWVWLSQLAVYWMISGFYNRDKGKE</sequence>
<feature type="transmembrane region" description="Helical" evidence="1">
    <location>
        <begin position="197"/>
        <end position="218"/>
    </location>
</feature>
<dbReference type="InterPro" id="IPR000326">
    <property type="entry name" value="PAP2/HPO"/>
</dbReference>
<feature type="transmembrane region" description="Helical" evidence="1">
    <location>
        <begin position="230"/>
        <end position="249"/>
    </location>
</feature>
<evidence type="ECO:0000256" key="1">
    <source>
        <dbReference type="SAM" id="Phobius"/>
    </source>
</evidence>
<evidence type="ECO:0000313" key="4">
    <source>
        <dbReference type="EMBL" id="CND13178.1"/>
    </source>
</evidence>
<feature type="transmembrane region" description="Helical" evidence="1">
    <location>
        <begin position="117"/>
        <end position="134"/>
    </location>
</feature>
<dbReference type="InterPro" id="IPR036938">
    <property type="entry name" value="PAP2/HPO_sf"/>
</dbReference>
<reference evidence="3 6" key="2">
    <citation type="submission" date="2015-03" db="EMBL/GenBank/DDBJ databases">
        <authorList>
            <person name="Murphy D."/>
        </authorList>
    </citation>
    <scope>NUCLEOTIDE SEQUENCE [LARGE SCALE GENOMIC DNA]</scope>
    <source>
        <strain evidence="3 6">IP26249</strain>
    </source>
</reference>
<evidence type="ECO:0000259" key="2">
    <source>
        <dbReference type="Pfam" id="PF01569"/>
    </source>
</evidence>
<keyword evidence="1" id="KW-0472">Membrane</keyword>
<gene>
    <name evidence="3" type="ORF">ERS137941_01924</name>
    <name evidence="4" type="ORF">ERS137959_00407</name>
</gene>
<evidence type="ECO:0000313" key="3">
    <source>
        <dbReference type="EMBL" id="CFQ61870.1"/>
    </source>
</evidence>
<dbReference type="Pfam" id="PF01569">
    <property type="entry name" value="PAP2"/>
    <property type="match status" value="1"/>
</dbReference>
<dbReference type="SUPFAM" id="SSF48317">
    <property type="entry name" value="Acid phosphatase/Vanadium-dependent haloperoxidase"/>
    <property type="match status" value="1"/>
</dbReference>
<dbReference type="CDD" id="cd03396">
    <property type="entry name" value="PAP2_like_6"/>
    <property type="match status" value="1"/>
</dbReference>
<evidence type="ECO:0000313" key="6">
    <source>
        <dbReference type="Proteomes" id="UP000048841"/>
    </source>
</evidence>
<feature type="transmembrane region" description="Helical" evidence="1">
    <location>
        <begin position="93"/>
        <end position="111"/>
    </location>
</feature>